<keyword evidence="15" id="KW-1185">Reference proteome</keyword>
<evidence type="ECO:0000313" key="15">
    <source>
        <dbReference type="Proteomes" id="UP000326759"/>
    </source>
</evidence>
<dbReference type="PANTHER" id="PTHR10160:SF19">
    <property type="entry name" value="PROTON-TRANSLOCATING NAD(P)(+) TRANSHYDROGENASE"/>
    <property type="match status" value="1"/>
</dbReference>
<name>A0A5N5T7T9_9CRUS</name>
<dbReference type="EMBL" id="SEYY01007026">
    <property type="protein sequence ID" value="KAB7502656.1"/>
    <property type="molecule type" value="Genomic_DNA"/>
</dbReference>
<keyword evidence="3" id="KW-1003">Cell membrane</keyword>
<dbReference type="GO" id="GO:0050661">
    <property type="term" value="F:NADP binding"/>
    <property type="evidence" value="ECO:0007669"/>
    <property type="project" value="TreeGrafter"/>
</dbReference>
<reference evidence="14 15" key="1">
    <citation type="journal article" date="2019" name="PLoS Biol.">
        <title>Sex chromosomes control vertical transmission of feminizing Wolbachia symbionts in an isopod.</title>
        <authorList>
            <person name="Becking T."/>
            <person name="Chebbi M.A."/>
            <person name="Giraud I."/>
            <person name="Moumen B."/>
            <person name="Laverre T."/>
            <person name="Caubet Y."/>
            <person name="Peccoud J."/>
            <person name="Gilbert C."/>
            <person name="Cordaux R."/>
        </authorList>
    </citation>
    <scope>NUCLEOTIDE SEQUENCE [LARGE SCALE GENOMIC DNA]</scope>
    <source>
        <strain evidence="14">ANa2</strain>
        <tissue evidence="14">Whole body excluding digestive tract and cuticle</tissue>
    </source>
</reference>
<dbReference type="GO" id="GO:0008750">
    <property type="term" value="F:proton-translocating NAD(P)+ transhydrogenase activity"/>
    <property type="evidence" value="ECO:0007669"/>
    <property type="project" value="UniProtKB-EC"/>
</dbReference>
<evidence type="ECO:0000259" key="13">
    <source>
        <dbReference type="Pfam" id="PF12769"/>
    </source>
</evidence>
<evidence type="ECO:0000256" key="7">
    <source>
        <dbReference type="ARBA" id="ARBA00022967"/>
    </source>
</evidence>
<evidence type="ECO:0000256" key="3">
    <source>
        <dbReference type="ARBA" id="ARBA00022475"/>
    </source>
</evidence>
<comment type="subcellular location">
    <subcellularLocation>
        <location evidence="1">Cell inner membrane</location>
        <topology evidence="1">Multi-pass membrane protein</topology>
    </subcellularLocation>
</comment>
<dbReference type="GO" id="GO:0005743">
    <property type="term" value="C:mitochondrial inner membrane"/>
    <property type="evidence" value="ECO:0007669"/>
    <property type="project" value="TreeGrafter"/>
</dbReference>
<organism evidence="14 15">
    <name type="scientific">Armadillidium nasatum</name>
    <dbReference type="NCBI Taxonomy" id="96803"/>
    <lineage>
        <taxon>Eukaryota</taxon>
        <taxon>Metazoa</taxon>
        <taxon>Ecdysozoa</taxon>
        <taxon>Arthropoda</taxon>
        <taxon>Crustacea</taxon>
        <taxon>Multicrustacea</taxon>
        <taxon>Malacostraca</taxon>
        <taxon>Eumalacostraca</taxon>
        <taxon>Peracarida</taxon>
        <taxon>Isopoda</taxon>
        <taxon>Oniscidea</taxon>
        <taxon>Crinocheta</taxon>
        <taxon>Armadillidiidae</taxon>
        <taxon>Armadillidium</taxon>
    </lineage>
</organism>
<dbReference type="EC" id="7.1.1.1" evidence="2"/>
<evidence type="ECO:0000256" key="12">
    <source>
        <dbReference type="SAM" id="Phobius"/>
    </source>
</evidence>
<keyword evidence="7" id="KW-1278">Translocase</keyword>
<proteinExistence type="predicted"/>
<evidence type="ECO:0000256" key="4">
    <source>
        <dbReference type="ARBA" id="ARBA00022519"/>
    </source>
</evidence>
<feature type="domain" description="NAD(P) transhydrogenase alpha subunit C-terminal" evidence="13">
    <location>
        <begin position="1"/>
        <end position="60"/>
    </location>
</feature>
<dbReference type="Pfam" id="PF12769">
    <property type="entry name" value="PNTB_4TM"/>
    <property type="match status" value="1"/>
</dbReference>
<evidence type="ECO:0000256" key="5">
    <source>
        <dbReference type="ARBA" id="ARBA00022692"/>
    </source>
</evidence>
<protein>
    <recommendedName>
        <fullName evidence="2">proton-translocating NAD(P)(+) transhydrogenase</fullName>
        <ecNumber evidence="2">7.1.1.1</ecNumber>
    </recommendedName>
</protein>
<comment type="caution">
    <text evidence="14">The sequence shown here is derived from an EMBL/GenBank/DDBJ whole genome shotgun (WGS) entry which is preliminary data.</text>
</comment>
<keyword evidence="5 12" id="KW-0812">Transmembrane</keyword>
<dbReference type="OrthoDB" id="37244at2759"/>
<keyword evidence="4" id="KW-0997">Cell inner membrane</keyword>
<dbReference type="AlphaFoldDB" id="A0A5N5T7T9"/>
<gene>
    <name evidence="14" type="primary">NNT_1</name>
    <name evidence="14" type="ORF">Anas_12584</name>
</gene>
<evidence type="ECO:0000256" key="10">
    <source>
        <dbReference type="ARBA" id="ARBA00023136"/>
    </source>
</evidence>
<evidence type="ECO:0000256" key="9">
    <source>
        <dbReference type="ARBA" id="ARBA00023027"/>
    </source>
</evidence>
<dbReference type="GO" id="GO:0006740">
    <property type="term" value="P:NADPH regeneration"/>
    <property type="evidence" value="ECO:0007669"/>
    <property type="project" value="TreeGrafter"/>
</dbReference>
<dbReference type="GO" id="GO:0005886">
    <property type="term" value="C:plasma membrane"/>
    <property type="evidence" value="ECO:0007669"/>
    <property type="project" value="UniProtKB-SubCell"/>
</dbReference>
<dbReference type="Proteomes" id="UP000326759">
    <property type="component" value="Unassembled WGS sequence"/>
</dbReference>
<evidence type="ECO:0000313" key="14">
    <source>
        <dbReference type="EMBL" id="KAB7502656.1"/>
    </source>
</evidence>
<dbReference type="InterPro" id="IPR024605">
    <property type="entry name" value="NADP_transhyd_a_C"/>
</dbReference>
<sequence>MFVTNVNSCITADGGLVLMVGIYYPAITVEALAGTAAFISFINIFGGFIVTQRMLDMFKRPTDLPEYNNLYGIPGAAFLIGYFASVSACYSEIHQMTYLASSFRYNFEN</sequence>
<dbReference type="PANTHER" id="PTHR10160">
    <property type="entry name" value="NAD(P) TRANSHYDROGENASE"/>
    <property type="match status" value="1"/>
</dbReference>
<keyword evidence="6" id="KW-0521">NADP</keyword>
<evidence type="ECO:0000256" key="1">
    <source>
        <dbReference type="ARBA" id="ARBA00004429"/>
    </source>
</evidence>
<keyword evidence="8 12" id="KW-1133">Transmembrane helix</keyword>
<evidence type="ECO:0000256" key="8">
    <source>
        <dbReference type="ARBA" id="ARBA00022989"/>
    </source>
</evidence>
<keyword evidence="9" id="KW-0520">NAD</keyword>
<evidence type="ECO:0000256" key="11">
    <source>
        <dbReference type="ARBA" id="ARBA00048202"/>
    </source>
</evidence>
<keyword evidence="10 12" id="KW-0472">Membrane</keyword>
<comment type="catalytic activity">
    <reaction evidence="11">
        <text>NAD(+) + NADPH + H(+)(in) = NADH + NADP(+) + H(+)(out)</text>
        <dbReference type="Rhea" id="RHEA:47992"/>
        <dbReference type="ChEBI" id="CHEBI:15378"/>
        <dbReference type="ChEBI" id="CHEBI:57540"/>
        <dbReference type="ChEBI" id="CHEBI:57783"/>
        <dbReference type="ChEBI" id="CHEBI:57945"/>
        <dbReference type="ChEBI" id="CHEBI:58349"/>
        <dbReference type="EC" id="7.1.1.1"/>
    </reaction>
</comment>
<feature type="transmembrane region" description="Helical" evidence="12">
    <location>
        <begin position="22"/>
        <end position="50"/>
    </location>
</feature>
<accession>A0A5N5T7T9</accession>
<evidence type="ECO:0000256" key="2">
    <source>
        <dbReference type="ARBA" id="ARBA00012943"/>
    </source>
</evidence>
<evidence type="ECO:0000256" key="6">
    <source>
        <dbReference type="ARBA" id="ARBA00022857"/>
    </source>
</evidence>